<keyword evidence="7" id="KW-0648">Protein biosynthesis</keyword>
<feature type="compositionally biased region" description="Polar residues" evidence="8">
    <location>
        <begin position="1"/>
        <end position="14"/>
    </location>
</feature>
<feature type="compositionally biased region" description="Polar residues" evidence="8">
    <location>
        <begin position="1406"/>
        <end position="1415"/>
    </location>
</feature>
<dbReference type="GO" id="GO:0010494">
    <property type="term" value="C:cytoplasmic stress granule"/>
    <property type="evidence" value="ECO:0007669"/>
    <property type="project" value="UniProtKB-ARBA"/>
</dbReference>
<dbReference type="InterPro" id="IPR036211">
    <property type="entry name" value="eIF4G_eIF4E-bd_sf"/>
</dbReference>
<dbReference type="PANTHER" id="PTHR23253">
    <property type="entry name" value="EUKARYOTIC TRANSLATION INITIATION FACTOR 4 GAMMA"/>
    <property type="match status" value="1"/>
</dbReference>
<dbReference type="HOGENOM" id="CLU_003998_0_0_1"/>
<keyword evidence="4" id="KW-0396">Initiation factor</keyword>
<feature type="region of interest" description="Disordered" evidence="8">
    <location>
        <begin position="933"/>
        <end position="995"/>
    </location>
</feature>
<feature type="compositionally biased region" description="Polar residues" evidence="8">
    <location>
        <begin position="207"/>
        <end position="232"/>
    </location>
</feature>
<dbReference type="PANTHER" id="PTHR23253:SF9">
    <property type="entry name" value="EUKARYOTIC TRANSLATION INITIATION FACTOR 4 GAMMA 2"/>
    <property type="match status" value="1"/>
</dbReference>
<dbReference type="STRING" id="569365.A0A0D2BAH5"/>
<feature type="compositionally biased region" description="Polar residues" evidence="8">
    <location>
        <begin position="291"/>
        <end position="303"/>
    </location>
</feature>
<feature type="compositionally biased region" description="Basic and acidic residues" evidence="8">
    <location>
        <begin position="1418"/>
        <end position="1427"/>
    </location>
</feature>
<feature type="region of interest" description="Disordered" evidence="8">
    <location>
        <begin position="1"/>
        <end position="337"/>
    </location>
</feature>
<feature type="compositionally biased region" description="Polar residues" evidence="8">
    <location>
        <begin position="24"/>
        <end position="64"/>
    </location>
</feature>
<feature type="compositionally biased region" description="Low complexity" evidence="8">
    <location>
        <begin position="1370"/>
        <end position="1385"/>
    </location>
</feature>
<proteinExistence type="inferred from homology"/>
<dbReference type="RefSeq" id="XP_016254758.1">
    <property type="nucleotide sequence ID" value="XM_016387830.1"/>
</dbReference>
<dbReference type="OrthoDB" id="514777at2759"/>
<dbReference type="FunFam" id="1.20.970.30:FF:000001">
    <property type="entry name" value="Eukaryotic translation initiation factor subunit eIF-4F, putative"/>
    <property type="match status" value="1"/>
</dbReference>
<feature type="domain" description="MIF4G" evidence="9">
    <location>
        <begin position="1041"/>
        <end position="1281"/>
    </location>
</feature>
<feature type="compositionally biased region" description="Polar residues" evidence="8">
    <location>
        <begin position="158"/>
        <end position="175"/>
    </location>
</feature>
<dbReference type="InterPro" id="IPR022745">
    <property type="entry name" value="eIF4G1_eIF4E-bd"/>
</dbReference>
<dbReference type="Proteomes" id="UP000054466">
    <property type="component" value="Unassembled WGS sequence"/>
</dbReference>
<evidence type="ECO:0000256" key="5">
    <source>
        <dbReference type="ARBA" id="ARBA00022553"/>
    </source>
</evidence>
<feature type="compositionally biased region" description="Polar residues" evidence="8">
    <location>
        <begin position="743"/>
        <end position="753"/>
    </location>
</feature>
<evidence type="ECO:0000313" key="10">
    <source>
        <dbReference type="EMBL" id="KIW34542.1"/>
    </source>
</evidence>
<keyword evidence="11" id="KW-1185">Reference proteome</keyword>
<feature type="compositionally biased region" description="Low complexity" evidence="8">
    <location>
        <begin position="65"/>
        <end position="74"/>
    </location>
</feature>
<dbReference type="GO" id="GO:0016281">
    <property type="term" value="C:eukaryotic translation initiation factor 4F complex"/>
    <property type="evidence" value="ECO:0007669"/>
    <property type="project" value="TreeGrafter"/>
</dbReference>
<name>A0A0D2BAH5_9EURO</name>
<evidence type="ECO:0000256" key="3">
    <source>
        <dbReference type="ARBA" id="ARBA00022490"/>
    </source>
</evidence>
<dbReference type="Gene3D" id="1.25.40.180">
    <property type="match status" value="1"/>
</dbReference>
<evidence type="ECO:0000256" key="4">
    <source>
        <dbReference type="ARBA" id="ARBA00022540"/>
    </source>
</evidence>
<keyword evidence="3" id="KW-0963">Cytoplasm</keyword>
<reference evidence="10 11" key="1">
    <citation type="submission" date="2015-01" db="EMBL/GenBank/DDBJ databases">
        <title>The Genome Sequence of Cladophialophora immunda CBS83496.</title>
        <authorList>
            <consortium name="The Broad Institute Genomics Platform"/>
            <person name="Cuomo C."/>
            <person name="de Hoog S."/>
            <person name="Gorbushina A."/>
            <person name="Stielow B."/>
            <person name="Teixiera M."/>
            <person name="Abouelleil A."/>
            <person name="Chapman S.B."/>
            <person name="Priest M."/>
            <person name="Young S.K."/>
            <person name="Wortman J."/>
            <person name="Nusbaum C."/>
            <person name="Birren B."/>
        </authorList>
    </citation>
    <scope>NUCLEOTIDE SEQUENCE [LARGE SCALE GENOMIC DNA]</scope>
    <source>
        <strain evidence="10 11">CBS 83496</strain>
    </source>
</reference>
<feature type="region of interest" description="Disordered" evidence="8">
    <location>
        <begin position="390"/>
        <end position="478"/>
    </location>
</feature>
<evidence type="ECO:0000259" key="9">
    <source>
        <dbReference type="SMART" id="SM00543"/>
    </source>
</evidence>
<evidence type="ECO:0000313" key="11">
    <source>
        <dbReference type="Proteomes" id="UP000054466"/>
    </source>
</evidence>
<dbReference type="GeneID" id="27340513"/>
<feature type="compositionally biased region" description="Basic and acidic residues" evidence="8">
    <location>
        <begin position="648"/>
        <end position="678"/>
    </location>
</feature>
<feature type="region of interest" description="Disordered" evidence="8">
    <location>
        <begin position="494"/>
        <end position="546"/>
    </location>
</feature>
<feature type="compositionally biased region" description="Polar residues" evidence="8">
    <location>
        <begin position="494"/>
        <end position="507"/>
    </location>
</feature>
<feature type="region of interest" description="Disordered" evidence="8">
    <location>
        <begin position="858"/>
        <end position="914"/>
    </location>
</feature>
<dbReference type="InterPro" id="IPR016024">
    <property type="entry name" value="ARM-type_fold"/>
</dbReference>
<dbReference type="EMBL" id="KN847040">
    <property type="protein sequence ID" value="KIW34542.1"/>
    <property type="molecule type" value="Genomic_DNA"/>
</dbReference>
<feature type="compositionally biased region" description="Low complexity" evidence="8">
    <location>
        <begin position="612"/>
        <end position="626"/>
    </location>
</feature>
<feature type="region of interest" description="Disordered" evidence="8">
    <location>
        <begin position="568"/>
        <end position="788"/>
    </location>
</feature>
<protein>
    <recommendedName>
        <fullName evidence="9">MIF4G domain-containing protein</fullName>
    </recommendedName>
</protein>
<dbReference type="SMART" id="SM00543">
    <property type="entry name" value="MIF4G"/>
    <property type="match status" value="1"/>
</dbReference>
<feature type="compositionally biased region" description="Basic residues" evidence="8">
    <location>
        <begin position="1360"/>
        <end position="1369"/>
    </location>
</feature>
<dbReference type="SUPFAM" id="SSF101489">
    <property type="entry name" value="Eukaryotic initiation factor 4f subunit eIF4g, eIF4e-binding domain"/>
    <property type="match status" value="1"/>
</dbReference>
<sequence>MTSNPQQSSSTRSKPSFAAAVGPQQPTASHFATGSNLANQGRTSFPSASKPPSTPNASEPTNMSAAVGGAPPAHGHSDSVNGRNPTIPAIPSVNGSVSLPDHTRKPSMTVTPAGATGFAANGGGPGGTQNKTGNIQFGSLGVANPAGSPAMGTPPSLAHQNSANLSVSQLNPRATSPSNSPSPIPQPASVSGGRPPTGFQGQGNGYTFGTLSGDQNDPSGMTRPISQLQFGPQQEHMRRGSSQSIHSDVGGPGIPAGPTRGGFPGGPGRGRGFNPGYQQQPMHFSPQQQFRPTSNGRSFQTGYQGRGQPLPYQGSPAMGTRSPALVNAQPGTPNMGGQIHMVQPGMQPQPNGYYMGPQHAFPMTQADPSIQQMYLQQMYAPGAMQAQYNPQYGMQPQSPRPHFNQGMYAPSMQPSYSNQGGPPPSMSRQSSQISAPDRPGSSIGQQPPTPGPTGPPHPANRAPSVSSQKSNYTIPPKKSAAITIKNTAGEVVSFNKSPASPANPTPVSATVPPQSAPTPPSRTASAADNAHSRTESVSTKTAEEVKKQMQEAVAKKIAEDEARLKLEKEMAEKAEMEKEAAALAEREAAEAQAKAEAMEKEAKEAAEKAEAAKQAAETEAAEAPAASVNPQQDELDLDALAAEMEAEEAAREAEELRREEEYNKRKAAQREAQRKKEEEEAAAYETNMKELERKAEEEELARQKEKVDGASGDEASKKLFAELKPNPFGTPASVESPAGPTTPAESGTATPVSDVSMPPPAKAPGRRTKAAELTLDTKKPVEPPEPSATLKALQSAKKLGDISKVVYPSDIASPNPALNANAPADRGFKYNKEFLLQFQSVFKEKPTLDWDARIRDALGDGDASARPSASARTPSGMGNRSASSRGPPPMSNFGAMGSFGGGPNRPTLPPGTTSEQRFAASNALRSGAMAANPFAQFGRPGGQMQPSMGGRTPSNNPLGPIPGSPRVGGASRGGSRAESKRAKQNAKQMQEENKSMPLTAGMAITALETSSTGWKPRSLVQPIVSGPAPGGDGLMDPETVQRKTKALLNKMTPEKFDKLADQILDIAAQSKHEKDGRTLRQVIQLTFEKATDEAHWAGMYASFCRRMLESMSPDIRDEGIKDKNGNVVTGGNLFRKYLLNRCQEEFERGWKVNLPPRPEGESEEAVMLSDEYYIAAAAKRRGLGLVKFIGELFKLSMLTERIMHECVKKLVDYEGTPDEAEIESLTSLLRTVGKQLDNPESKAQGRMDLYFERIKSMIDLPELPSRLRFMLMDVVDLRSKGWASKEDNKGPKTITEIREEAERQAREDELRRLASQTGGRGGGGRMPMGRGDARSFSGFGGQVPPPDTSNRVGTDDLRKLGNRNARHPSHTSGPGPLGPPSLMGGRTNSGRRGLGPGGLLGRGDDSATSSRTGTPPAQKDKEKKDESSTNAFSALAALENDGPGSPPSNPASPPVQKSQPSIERERSRSPDKNAV</sequence>
<dbReference type="Pfam" id="PF02854">
    <property type="entry name" value="MIF4G"/>
    <property type="match status" value="1"/>
</dbReference>
<feature type="compositionally biased region" description="Basic and acidic residues" evidence="8">
    <location>
        <begin position="687"/>
        <end position="721"/>
    </location>
</feature>
<feature type="compositionally biased region" description="Low complexity" evidence="8">
    <location>
        <begin position="864"/>
        <end position="875"/>
    </location>
</feature>
<evidence type="ECO:0000256" key="1">
    <source>
        <dbReference type="ARBA" id="ARBA00004496"/>
    </source>
</evidence>
<feature type="compositionally biased region" description="Polar residues" evidence="8">
    <location>
        <begin position="463"/>
        <end position="473"/>
    </location>
</feature>
<dbReference type="GO" id="GO:0003743">
    <property type="term" value="F:translation initiation factor activity"/>
    <property type="evidence" value="ECO:0007669"/>
    <property type="project" value="UniProtKB-KW"/>
</dbReference>
<accession>A0A0D2BAH5</accession>
<evidence type="ECO:0000256" key="7">
    <source>
        <dbReference type="ARBA" id="ARBA00022917"/>
    </source>
</evidence>
<dbReference type="VEuPathDB" id="FungiDB:PV07_01319"/>
<feature type="compositionally biased region" description="Gly residues" evidence="8">
    <location>
        <begin position="1392"/>
        <end position="1401"/>
    </location>
</feature>
<feature type="compositionally biased region" description="Gly residues" evidence="8">
    <location>
        <begin position="250"/>
        <end position="273"/>
    </location>
</feature>
<feature type="region of interest" description="Disordered" evidence="8">
    <location>
        <begin position="1301"/>
        <end position="1475"/>
    </location>
</feature>
<keyword evidence="6" id="KW-0694">RNA-binding</keyword>
<organism evidence="10 11">
    <name type="scientific">Cladophialophora immunda</name>
    <dbReference type="NCBI Taxonomy" id="569365"/>
    <lineage>
        <taxon>Eukaryota</taxon>
        <taxon>Fungi</taxon>
        <taxon>Dikarya</taxon>
        <taxon>Ascomycota</taxon>
        <taxon>Pezizomycotina</taxon>
        <taxon>Eurotiomycetes</taxon>
        <taxon>Chaetothyriomycetidae</taxon>
        <taxon>Chaetothyriales</taxon>
        <taxon>Herpotrichiellaceae</taxon>
        <taxon>Cladophialophora</taxon>
    </lineage>
</organism>
<feature type="compositionally biased region" description="Basic and acidic residues" evidence="8">
    <location>
        <begin position="596"/>
        <end position="611"/>
    </location>
</feature>
<feature type="compositionally biased region" description="Low complexity" evidence="8">
    <location>
        <begin position="274"/>
        <end position="290"/>
    </location>
</feature>
<comment type="similarity">
    <text evidence="2">Belongs to the eukaryotic initiation factor 4G family.</text>
</comment>
<feature type="compositionally biased region" description="Basic and acidic residues" evidence="8">
    <location>
        <begin position="568"/>
        <end position="589"/>
    </location>
</feature>
<feature type="compositionally biased region" description="Pro residues" evidence="8">
    <location>
        <begin position="1444"/>
        <end position="1453"/>
    </location>
</feature>
<evidence type="ECO:0000256" key="6">
    <source>
        <dbReference type="ARBA" id="ARBA00022884"/>
    </source>
</evidence>
<feature type="compositionally biased region" description="Low complexity" evidence="8">
    <location>
        <begin position="964"/>
        <end position="974"/>
    </location>
</feature>
<feature type="compositionally biased region" description="Basic and acidic residues" evidence="8">
    <location>
        <begin position="1301"/>
        <end position="1312"/>
    </location>
</feature>
<dbReference type="Pfam" id="PF12152">
    <property type="entry name" value="eIF_4G1"/>
    <property type="match status" value="1"/>
</dbReference>
<gene>
    <name evidence="10" type="ORF">PV07_01319</name>
</gene>
<feature type="compositionally biased region" description="Basic and acidic residues" evidence="8">
    <location>
        <begin position="1462"/>
        <end position="1475"/>
    </location>
</feature>
<keyword evidence="5" id="KW-0597">Phosphoprotein</keyword>
<feature type="compositionally biased region" description="Pro residues" evidence="8">
    <location>
        <begin position="447"/>
        <end position="458"/>
    </location>
</feature>
<feature type="compositionally biased region" description="Polar residues" evidence="8">
    <location>
        <begin position="412"/>
        <end position="434"/>
    </location>
</feature>
<evidence type="ECO:0000256" key="8">
    <source>
        <dbReference type="SAM" id="MobiDB-lite"/>
    </source>
</evidence>
<evidence type="ECO:0000256" key="2">
    <source>
        <dbReference type="ARBA" id="ARBA00005775"/>
    </source>
</evidence>
<dbReference type="Gene3D" id="1.20.970.30">
    <property type="entry name" value="eIF4G, eIF4E-binding domain"/>
    <property type="match status" value="1"/>
</dbReference>
<dbReference type="InterPro" id="IPR003890">
    <property type="entry name" value="MIF4G-like_typ-3"/>
</dbReference>
<dbReference type="FunFam" id="1.25.40.180:FF:000020">
    <property type="entry name" value="Eukaryotic translation initiation factor subunit"/>
    <property type="match status" value="1"/>
</dbReference>
<dbReference type="GO" id="GO:0003729">
    <property type="term" value="F:mRNA binding"/>
    <property type="evidence" value="ECO:0007669"/>
    <property type="project" value="TreeGrafter"/>
</dbReference>
<comment type="subcellular location">
    <subcellularLocation>
        <location evidence="1">Cytoplasm</location>
    </subcellularLocation>
</comment>
<dbReference type="SUPFAM" id="SSF48371">
    <property type="entry name" value="ARM repeat"/>
    <property type="match status" value="1"/>
</dbReference>